<dbReference type="InterPro" id="IPR029058">
    <property type="entry name" value="AB_hydrolase_fold"/>
</dbReference>
<dbReference type="EMBL" id="MLAK01000344">
    <property type="protein sequence ID" value="OHT14571.1"/>
    <property type="molecule type" value="Genomic_DNA"/>
</dbReference>
<reference evidence="2" key="1">
    <citation type="submission" date="2016-10" db="EMBL/GenBank/DDBJ databases">
        <authorList>
            <person name="Benchimol M."/>
            <person name="Almeida L.G."/>
            <person name="Vasconcelos A.T."/>
            <person name="Perreira-Neves A."/>
            <person name="Rosa I.A."/>
            <person name="Tasca T."/>
            <person name="Bogo M.R."/>
            <person name="de Souza W."/>
        </authorList>
    </citation>
    <scope>NUCLEOTIDE SEQUENCE [LARGE SCALE GENOMIC DNA]</scope>
    <source>
        <strain evidence="2">K</strain>
    </source>
</reference>
<protein>
    <submittedName>
        <fullName evidence="2">Clan SC, family S33, methylesterase-like serine peptidase</fullName>
    </submittedName>
</protein>
<accession>A0A1J4KTI4</accession>
<dbReference type="Proteomes" id="UP000179807">
    <property type="component" value="Unassembled WGS sequence"/>
</dbReference>
<comment type="caution">
    <text evidence="2">The sequence shown here is derived from an EMBL/GenBank/DDBJ whole genome shotgun (WGS) entry which is preliminary data.</text>
</comment>
<dbReference type="Gene3D" id="3.40.50.1820">
    <property type="entry name" value="alpha/beta hydrolase"/>
    <property type="match status" value="1"/>
</dbReference>
<organism evidence="2 3">
    <name type="scientific">Tritrichomonas foetus</name>
    <dbReference type="NCBI Taxonomy" id="1144522"/>
    <lineage>
        <taxon>Eukaryota</taxon>
        <taxon>Metamonada</taxon>
        <taxon>Parabasalia</taxon>
        <taxon>Tritrichomonadida</taxon>
        <taxon>Tritrichomonadidae</taxon>
        <taxon>Tritrichomonas</taxon>
    </lineage>
</organism>
<dbReference type="RefSeq" id="XP_068367707.1">
    <property type="nucleotide sequence ID" value="XM_068498122.1"/>
</dbReference>
<dbReference type="AlphaFoldDB" id="A0A1J4KTI4"/>
<gene>
    <name evidence="2" type="ORF">TRFO_14970</name>
</gene>
<proteinExistence type="predicted"/>
<evidence type="ECO:0000259" key="1">
    <source>
        <dbReference type="Pfam" id="PF12146"/>
    </source>
</evidence>
<feature type="domain" description="Serine aminopeptidase S33" evidence="1">
    <location>
        <begin position="38"/>
        <end position="278"/>
    </location>
</feature>
<dbReference type="OrthoDB" id="2498029at2759"/>
<evidence type="ECO:0000313" key="2">
    <source>
        <dbReference type="EMBL" id="OHT14571.1"/>
    </source>
</evidence>
<dbReference type="Pfam" id="PF12146">
    <property type="entry name" value="Hydrolase_4"/>
    <property type="match status" value="1"/>
</dbReference>
<dbReference type="SUPFAM" id="SSF53474">
    <property type="entry name" value="alpha/beta-Hydrolases"/>
    <property type="match status" value="1"/>
</dbReference>
<dbReference type="InterPro" id="IPR022742">
    <property type="entry name" value="Hydrolase_4"/>
</dbReference>
<dbReference type="PANTHER" id="PTHR11614">
    <property type="entry name" value="PHOSPHOLIPASE-RELATED"/>
    <property type="match status" value="1"/>
</dbReference>
<dbReference type="InterPro" id="IPR051044">
    <property type="entry name" value="MAG_DAG_Lipase"/>
</dbReference>
<name>A0A1J4KTI4_9EUKA</name>
<keyword evidence="3" id="KW-1185">Reference proteome</keyword>
<dbReference type="VEuPathDB" id="TrichDB:TRFO_14970"/>
<evidence type="ECO:0000313" key="3">
    <source>
        <dbReference type="Proteomes" id="UP000179807"/>
    </source>
</evidence>
<dbReference type="GeneID" id="94832826"/>
<sequence>MELSEAKYDIEYDGEEFTVAGLDLYGNIWKPENAPTFIYIFVHGLGAFTTFKKDFFYLILEKGGVVFGCDHLGHGKSPGSRTSCTVGEVIDEIVQIVQLAHSKYPELPIVVHGHSFGGLSAIMMMLTKYEEVKELKENVKCAIAEAPWISKCPQRQLNSVERVGIKFLSWTFSKLRLGSGVDLFSPDLDKNWVELVSKSPLYSYDLTPRLYTLVEEAQEFCRQNVEKWPKDLPLLFCQGTDDALVDAKDNEKWINSLKEVEGVTADYKRYEKGSHVLLKCPHRPTVAKDMLDFIEAHIH</sequence>